<name>A0A9Q2ZV30_9ENTR</name>
<dbReference type="EMBL" id="JAHEVK010000021">
    <property type="protein sequence ID" value="MBT1778509.1"/>
    <property type="molecule type" value="Genomic_DNA"/>
</dbReference>
<organism evidence="1 2">
    <name type="scientific">Enterobacter hormaechei subsp. hoffmannii</name>
    <dbReference type="NCBI Taxonomy" id="1812934"/>
    <lineage>
        <taxon>Bacteria</taxon>
        <taxon>Pseudomonadati</taxon>
        <taxon>Pseudomonadota</taxon>
        <taxon>Gammaproteobacteria</taxon>
        <taxon>Enterobacterales</taxon>
        <taxon>Enterobacteriaceae</taxon>
        <taxon>Enterobacter</taxon>
        <taxon>Enterobacter cloacae complex</taxon>
    </lineage>
</organism>
<dbReference type="Proteomes" id="UP000742934">
    <property type="component" value="Unassembled WGS sequence"/>
</dbReference>
<comment type="caution">
    <text evidence="1">The sequence shown here is derived from an EMBL/GenBank/DDBJ whole genome shotgun (WGS) entry which is preliminary data.</text>
</comment>
<accession>A0A9Q2ZV30</accession>
<sequence>MAITIRKRDSILVAQVAAPVFDRIIGPVLIRMKVVPDRPAEQILFVQNLFVITQT</sequence>
<dbReference type="GeneID" id="63144992"/>
<gene>
    <name evidence="1" type="ORF">KK080_17100</name>
</gene>
<protein>
    <submittedName>
        <fullName evidence="1">Uncharacterized protein</fullName>
    </submittedName>
</protein>
<evidence type="ECO:0000313" key="2">
    <source>
        <dbReference type="Proteomes" id="UP000742934"/>
    </source>
</evidence>
<reference evidence="1" key="1">
    <citation type="submission" date="2021-05" db="EMBL/GenBank/DDBJ databases">
        <title>The batch submission of Enterobacter spp. strains.</title>
        <authorList>
            <person name="Wei L."/>
            <person name="Wang C."/>
            <person name="Feng Y."/>
            <person name="Zong Z."/>
        </authorList>
    </citation>
    <scope>NUCLEOTIDE SEQUENCE</scope>
    <source>
        <strain evidence="1">090086</strain>
    </source>
</reference>
<proteinExistence type="predicted"/>
<dbReference type="RefSeq" id="WP_154591405.1">
    <property type="nucleotide sequence ID" value="NZ_JAMFWV010000017.1"/>
</dbReference>
<evidence type="ECO:0000313" key="1">
    <source>
        <dbReference type="EMBL" id="MBT1778509.1"/>
    </source>
</evidence>
<dbReference type="AlphaFoldDB" id="A0A9Q2ZV30"/>